<dbReference type="Proteomes" id="UP000494206">
    <property type="component" value="Unassembled WGS sequence"/>
</dbReference>
<protein>
    <submittedName>
        <fullName evidence="4">Uncharacterized protein</fullName>
    </submittedName>
</protein>
<evidence type="ECO:0000256" key="2">
    <source>
        <dbReference type="SAM" id="Phobius"/>
    </source>
</evidence>
<evidence type="ECO:0000256" key="1">
    <source>
        <dbReference type="SAM" id="MobiDB-lite"/>
    </source>
</evidence>
<evidence type="ECO:0000313" key="4">
    <source>
        <dbReference type="EMBL" id="CAB3404743.1"/>
    </source>
</evidence>
<comment type="caution">
    <text evidence="4">The sequence shown here is derived from an EMBL/GenBank/DDBJ whole genome shotgun (WGS) entry which is preliminary data.</text>
</comment>
<dbReference type="OrthoDB" id="5875868at2759"/>
<feature type="region of interest" description="Disordered" evidence="1">
    <location>
        <begin position="306"/>
        <end position="325"/>
    </location>
</feature>
<keyword evidence="2" id="KW-0812">Transmembrane</keyword>
<dbReference type="EMBL" id="CADEPM010000004">
    <property type="protein sequence ID" value="CAB3404743.1"/>
    <property type="molecule type" value="Genomic_DNA"/>
</dbReference>
<evidence type="ECO:0000256" key="3">
    <source>
        <dbReference type="SAM" id="SignalP"/>
    </source>
</evidence>
<gene>
    <name evidence="4" type="ORF">CBOVIS_LOCUS7027</name>
</gene>
<feature type="signal peptide" evidence="3">
    <location>
        <begin position="1"/>
        <end position="17"/>
    </location>
</feature>
<feature type="transmembrane region" description="Helical" evidence="2">
    <location>
        <begin position="248"/>
        <end position="270"/>
    </location>
</feature>
<feature type="chain" id="PRO_5035835949" evidence="3">
    <location>
        <begin position="18"/>
        <end position="342"/>
    </location>
</feature>
<organism evidence="4 5">
    <name type="scientific">Caenorhabditis bovis</name>
    <dbReference type="NCBI Taxonomy" id="2654633"/>
    <lineage>
        <taxon>Eukaryota</taxon>
        <taxon>Metazoa</taxon>
        <taxon>Ecdysozoa</taxon>
        <taxon>Nematoda</taxon>
        <taxon>Chromadorea</taxon>
        <taxon>Rhabditida</taxon>
        <taxon>Rhabditina</taxon>
        <taxon>Rhabditomorpha</taxon>
        <taxon>Rhabditoidea</taxon>
        <taxon>Rhabditidae</taxon>
        <taxon>Peloderinae</taxon>
        <taxon>Caenorhabditis</taxon>
    </lineage>
</organism>
<dbReference type="AlphaFoldDB" id="A0A8S1EYD3"/>
<evidence type="ECO:0000313" key="5">
    <source>
        <dbReference type="Proteomes" id="UP000494206"/>
    </source>
</evidence>
<keyword evidence="3" id="KW-0732">Signal</keyword>
<name>A0A8S1EYD3_9PELO</name>
<proteinExistence type="predicted"/>
<keyword evidence="2" id="KW-0472">Membrane</keyword>
<keyword evidence="2" id="KW-1133">Transmembrane helix</keyword>
<keyword evidence="5" id="KW-1185">Reference proteome</keyword>
<accession>A0A8S1EYD3</accession>
<sequence>MKPIIFILLCAIVAISADDQVECLQLCNEKFVGTEAQKRSCSFGCNERGPIAKGMFGFRVCMDRCEAQYPNATNEDEQTSCKFACSLPFDQKFSMSVDFNSEKPHLRIEKETGSGIARMLGKSPSSVSTSLSDIIIRPKFISMDAAKFDDMDLNKIFSEANEIDNENARVMFVMDRLINNVMRQVHHDRMMAEKHIFSSRPSGHDEIAFLGPQVGNFIENDKPIITSFEFVTAKPKSFYSYGPHSLRWLVLTFSVLFLAISILCVVIFFCRSGAEEYVRMRHNFRQTHSTVTGPLPEKKSAMVEEGVSAASWADNQPDGDAPPAYDQLSIHSFKPAIKPQQQ</sequence>
<reference evidence="4 5" key="1">
    <citation type="submission" date="2020-04" db="EMBL/GenBank/DDBJ databases">
        <authorList>
            <person name="Laetsch R D."/>
            <person name="Stevens L."/>
            <person name="Kumar S."/>
            <person name="Blaxter L. M."/>
        </authorList>
    </citation>
    <scope>NUCLEOTIDE SEQUENCE [LARGE SCALE GENOMIC DNA]</scope>
</reference>